<keyword evidence="4" id="KW-0808">Transferase</keyword>
<feature type="transmembrane region" description="Helical" evidence="8">
    <location>
        <begin position="402"/>
        <end position="425"/>
    </location>
</feature>
<dbReference type="GO" id="GO:0016763">
    <property type="term" value="F:pentosyltransferase activity"/>
    <property type="evidence" value="ECO:0007669"/>
    <property type="project" value="TreeGrafter"/>
</dbReference>
<organism evidence="9 10">
    <name type="scientific">Asanoa ferruginea</name>
    <dbReference type="NCBI Taxonomy" id="53367"/>
    <lineage>
        <taxon>Bacteria</taxon>
        <taxon>Bacillati</taxon>
        <taxon>Actinomycetota</taxon>
        <taxon>Actinomycetes</taxon>
        <taxon>Micromonosporales</taxon>
        <taxon>Micromonosporaceae</taxon>
        <taxon>Asanoa</taxon>
    </lineage>
</organism>
<dbReference type="GO" id="GO:0009103">
    <property type="term" value="P:lipopolysaccharide biosynthetic process"/>
    <property type="evidence" value="ECO:0007669"/>
    <property type="project" value="UniProtKB-ARBA"/>
</dbReference>
<dbReference type="GO" id="GO:0005886">
    <property type="term" value="C:plasma membrane"/>
    <property type="evidence" value="ECO:0007669"/>
    <property type="project" value="UniProtKB-SubCell"/>
</dbReference>
<evidence type="ECO:0000256" key="8">
    <source>
        <dbReference type="SAM" id="Phobius"/>
    </source>
</evidence>
<dbReference type="Proteomes" id="UP000256913">
    <property type="component" value="Unassembled WGS sequence"/>
</dbReference>
<accession>A0A3D9ZPK8</accession>
<evidence type="ECO:0000256" key="1">
    <source>
        <dbReference type="ARBA" id="ARBA00004651"/>
    </source>
</evidence>
<sequence length="572" mass="62591">MSHATATAVAPADDNASAAPARRPWWRWFTWADLALVPFALEVVLLVRRAAYHHPLWLDEQMIARNIRDRGFLDLAGALDYNQSAPLGWLWVQHALVLVFGTDEYVLRVLPLLAAVGTLVLAWLAGRRWLGPVGSVTLMSLFVANASLLRYSAEVKQYTGDLFWTMLLLFLTMVLLEKARPTTRQYVIWWSVAALACLFSMGAMLATPVFAVVVVATAWLRAGWRTGWKEAFRSAWPFLIWFAVFAVHYLASLRYVVGSDFMAIFWGRRGYPPAHATKRETLDWAWDRLTVLGTDPLHLSPPGTGPGYLSVVAPIFWLLFALGCLAAVYYRRPWGALLAGVPLLAFLLAFAEVVPLYMRMAIWILPCVYVAVAFATTAAAKLVVVAFRALRGPARTSWRGGAALVGGLAGVVAVLTLAVMITPLIKARTTPEPPGTVDERAALAWLSTQHRPGDMTIVLTASAHAVGWYADDVLRPRAEPAHVPPKAGQPCTGQSLNQLTDGFQRVILFGYTKKGEAAETAAQLRTDFAALGTVATQRDFGPAALTEIINLYPPAQRGPTTGCYVAILGDVD</sequence>
<evidence type="ECO:0000256" key="4">
    <source>
        <dbReference type="ARBA" id="ARBA00022679"/>
    </source>
</evidence>
<feature type="transmembrane region" description="Helical" evidence="8">
    <location>
        <begin position="363"/>
        <end position="390"/>
    </location>
</feature>
<keyword evidence="7 8" id="KW-0472">Membrane</keyword>
<feature type="transmembrane region" description="Helical" evidence="8">
    <location>
        <begin position="105"/>
        <end position="124"/>
    </location>
</feature>
<dbReference type="InterPro" id="IPR050297">
    <property type="entry name" value="LipidA_mod_glycosyltrf_83"/>
</dbReference>
<comment type="subcellular location">
    <subcellularLocation>
        <location evidence="1">Cell membrane</location>
        <topology evidence="1">Multi-pass membrane protein</topology>
    </subcellularLocation>
</comment>
<feature type="transmembrane region" description="Helical" evidence="8">
    <location>
        <begin position="130"/>
        <end position="151"/>
    </location>
</feature>
<keyword evidence="5 8" id="KW-0812">Transmembrane</keyword>
<comment type="caution">
    <text evidence="9">The sequence shown here is derived from an EMBL/GenBank/DDBJ whole genome shotgun (WGS) entry which is preliminary data.</text>
</comment>
<proteinExistence type="predicted"/>
<feature type="transmembrane region" description="Helical" evidence="8">
    <location>
        <begin position="307"/>
        <end position="330"/>
    </location>
</feature>
<dbReference type="AlphaFoldDB" id="A0A3D9ZPK8"/>
<dbReference type="RefSeq" id="WP_116070497.1">
    <property type="nucleotide sequence ID" value="NZ_BONB01000002.1"/>
</dbReference>
<feature type="transmembrane region" description="Helical" evidence="8">
    <location>
        <begin position="337"/>
        <end position="357"/>
    </location>
</feature>
<keyword evidence="10" id="KW-1185">Reference proteome</keyword>
<evidence type="ECO:0000313" key="10">
    <source>
        <dbReference type="Proteomes" id="UP000256913"/>
    </source>
</evidence>
<evidence type="ECO:0000256" key="7">
    <source>
        <dbReference type="ARBA" id="ARBA00023136"/>
    </source>
</evidence>
<evidence type="ECO:0000256" key="5">
    <source>
        <dbReference type="ARBA" id="ARBA00022692"/>
    </source>
</evidence>
<name>A0A3D9ZPK8_9ACTN</name>
<keyword evidence="2" id="KW-1003">Cell membrane</keyword>
<evidence type="ECO:0000256" key="3">
    <source>
        <dbReference type="ARBA" id="ARBA00022676"/>
    </source>
</evidence>
<evidence type="ECO:0000256" key="2">
    <source>
        <dbReference type="ARBA" id="ARBA00022475"/>
    </source>
</evidence>
<dbReference type="OrthoDB" id="506059at2"/>
<feature type="transmembrane region" description="Helical" evidence="8">
    <location>
        <begin position="188"/>
        <end position="220"/>
    </location>
</feature>
<reference evidence="9 10" key="1">
    <citation type="submission" date="2018-08" db="EMBL/GenBank/DDBJ databases">
        <title>Sequencing the genomes of 1000 actinobacteria strains.</title>
        <authorList>
            <person name="Klenk H.-P."/>
        </authorList>
    </citation>
    <scope>NUCLEOTIDE SEQUENCE [LARGE SCALE GENOMIC DNA]</scope>
    <source>
        <strain evidence="9 10">DSM 44099</strain>
    </source>
</reference>
<feature type="transmembrane region" description="Helical" evidence="8">
    <location>
        <begin position="28"/>
        <end position="47"/>
    </location>
</feature>
<protein>
    <recommendedName>
        <fullName evidence="11">Dolichyl-phosphate-mannose-protein mannosyltransferase</fullName>
    </recommendedName>
</protein>
<evidence type="ECO:0008006" key="11">
    <source>
        <dbReference type="Google" id="ProtNLM"/>
    </source>
</evidence>
<evidence type="ECO:0000313" key="9">
    <source>
        <dbReference type="EMBL" id="REF99308.1"/>
    </source>
</evidence>
<keyword evidence="6 8" id="KW-1133">Transmembrane helix</keyword>
<gene>
    <name evidence="9" type="ORF">DFJ67_5343</name>
</gene>
<feature type="transmembrane region" description="Helical" evidence="8">
    <location>
        <begin position="232"/>
        <end position="251"/>
    </location>
</feature>
<feature type="transmembrane region" description="Helical" evidence="8">
    <location>
        <begin position="158"/>
        <end position="176"/>
    </location>
</feature>
<evidence type="ECO:0000256" key="6">
    <source>
        <dbReference type="ARBA" id="ARBA00022989"/>
    </source>
</evidence>
<dbReference type="PANTHER" id="PTHR33908">
    <property type="entry name" value="MANNOSYLTRANSFERASE YKCB-RELATED"/>
    <property type="match status" value="1"/>
</dbReference>
<dbReference type="EMBL" id="QUMQ01000001">
    <property type="protein sequence ID" value="REF99308.1"/>
    <property type="molecule type" value="Genomic_DNA"/>
</dbReference>
<dbReference type="PANTHER" id="PTHR33908:SF11">
    <property type="entry name" value="MEMBRANE PROTEIN"/>
    <property type="match status" value="1"/>
</dbReference>
<keyword evidence="3" id="KW-0328">Glycosyltransferase</keyword>